<feature type="transmembrane region" description="Helical" evidence="7">
    <location>
        <begin position="193"/>
        <end position="213"/>
    </location>
</feature>
<evidence type="ECO:0000256" key="2">
    <source>
        <dbReference type="ARBA" id="ARBA00022448"/>
    </source>
</evidence>
<keyword evidence="3" id="KW-1003">Cell membrane</keyword>
<dbReference type="Gene3D" id="1.10.3720.10">
    <property type="entry name" value="MetI-like"/>
    <property type="match status" value="1"/>
</dbReference>
<feature type="transmembrane region" description="Helical" evidence="7">
    <location>
        <begin position="65"/>
        <end position="83"/>
    </location>
</feature>
<evidence type="ECO:0000256" key="4">
    <source>
        <dbReference type="ARBA" id="ARBA00022692"/>
    </source>
</evidence>
<dbReference type="PROSITE" id="PS50928">
    <property type="entry name" value="ABC_TM1"/>
    <property type="match status" value="1"/>
</dbReference>
<gene>
    <name evidence="9" type="ORF">GM661_14235</name>
</gene>
<dbReference type="PANTHER" id="PTHR43227">
    <property type="entry name" value="BLL4140 PROTEIN"/>
    <property type="match status" value="1"/>
</dbReference>
<accession>A0A8A7KK91</accession>
<feature type="transmembrane region" description="Helical" evidence="7">
    <location>
        <begin position="253"/>
        <end position="274"/>
    </location>
</feature>
<dbReference type="InterPro" id="IPR050809">
    <property type="entry name" value="UgpAE/MalFG_permease"/>
</dbReference>
<comment type="subcellular location">
    <subcellularLocation>
        <location evidence="1 7">Cell membrane</location>
        <topology evidence="1 7">Multi-pass membrane protein</topology>
    </subcellularLocation>
</comment>
<dbReference type="SUPFAM" id="SSF161098">
    <property type="entry name" value="MetI-like"/>
    <property type="match status" value="1"/>
</dbReference>
<keyword evidence="2 7" id="KW-0813">Transport</keyword>
<dbReference type="CDD" id="cd06261">
    <property type="entry name" value="TM_PBP2"/>
    <property type="match status" value="1"/>
</dbReference>
<dbReference type="EMBL" id="CP046640">
    <property type="protein sequence ID" value="QTM00050.1"/>
    <property type="molecule type" value="Genomic_DNA"/>
</dbReference>
<keyword evidence="5 7" id="KW-1133">Transmembrane helix</keyword>
<evidence type="ECO:0000313" key="9">
    <source>
        <dbReference type="EMBL" id="QTM00050.1"/>
    </source>
</evidence>
<evidence type="ECO:0000256" key="7">
    <source>
        <dbReference type="RuleBase" id="RU363032"/>
    </source>
</evidence>
<protein>
    <submittedName>
        <fullName evidence="9">ABC transporter permease subunit</fullName>
    </submittedName>
</protein>
<reference evidence="9" key="1">
    <citation type="submission" date="2019-12" db="EMBL/GenBank/DDBJ databases">
        <authorList>
            <person name="zhang j."/>
            <person name="sun C.M."/>
        </authorList>
    </citation>
    <scope>NUCLEOTIDE SEQUENCE</scope>
    <source>
        <strain evidence="9">NS-1</strain>
    </source>
</reference>
<feature type="transmembrane region" description="Helical" evidence="7">
    <location>
        <begin position="6"/>
        <end position="24"/>
    </location>
</feature>
<dbReference type="KEGG" id="ifn:GM661_14235"/>
<organism evidence="9 10">
    <name type="scientific">Iocasia fonsfrigidae</name>
    <dbReference type="NCBI Taxonomy" id="2682810"/>
    <lineage>
        <taxon>Bacteria</taxon>
        <taxon>Bacillati</taxon>
        <taxon>Bacillota</taxon>
        <taxon>Clostridia</taxon>
        <taxon>Halanaerobiales</taxon>
        <taxon>Halanaerobiaceae</taxon>
        <taxon>Iocasia</taxon>
    </lineage>
</organism>
<keyword evidence="10" id="KW-1185">Reference proteome</keyword>
<dbReference type="AlphaFoldDB" id="A0A8A7KK91"/>
<dbReference type="InterPro" id="IPR035906">
    <property type="entry name" value="MetI-like_sf"/>
</dbReference>
<evidence type="ECO:0000256" key="3">
    <source>
        <dbReference type="ARBA" id="ARBA00022475"/>
    </source>
</evidence>
<dbReference type="InterPro" id="IPR000515">
    <property type="entry name" value="MetI-like"/>
</dbReference>
<dbReference type="GO" id="GO:0055085">
    <property type="term" value="P:transmembrane transport"/>
    <property type="evidence" value="ECO:0007669"/>
    <property type="project" value="InterPro"/>
</dbReference>
<evidence type="ECO:0000259" key="8">
    <source>
        <dbReference type="PROSITE" id="PS50928"/>
    </source>
</evidence>
<dbReference type="GO" id="GO:0005886">
    <property type="term" value="C:plasma membrane"/>
    <property type="evidence" value="ECO:0007669"/>
    <property type="project" value="UniProtKB-SubCell"/>
</dbReference>
<dbReference type="Proteomes" id="UP000665020">
    <property type="component" value="Chromosome"/>
</dbReference>
<keyword evidence="4 7" id="KW-0812">Transmembrane</keyword>
<dbReference type="PANTHER" id="PTHR43227:SF11">
    <property type="entry name" value="BLL4140 PROTEIN"/>
    <property type="match status" value="1"/>
</dbReference>
<evidence type="ECO:0000313" key="10">
    <source>
        <dbReference type="Proteomes" id="UP000665020"/>
    </source>
</evidence>
<proteinExistence type="inferred from homology"/>
<comment type="similarity">
    <text evidence="7">Belongs to the binding-protein-dependent transport system permease family.</text>
</comment>
<evidence type="ECO:0000256" key="5">
    <source>
        <dbReference type="ARBA" id="ARBA00022989"/>
    </source>
</evidence>
<feature type="transmembrane region" description="Helical" evidence="7">
    <location>
        <begin position="103"/>
        <end position="125"/>
    </location>
</feature>
<name>A0A8A7KK91_9FIRM</name>
<evidence type="ECO:0000256" key="6">
    <source>
        <dbReference type="ARBA" id="ARBA00023136"/>
    </source>
</evidence>
<feature type="domain" description="ABC transmembrane type-1" evidence="8">
    <location>
        <begin position="57"/>
        <end position="274"/>
    </location>
</feature>
<sequence length="287" mass="32992">MSLPFIIYVIIFKYIPIWGWIIAFQNYWPAKGILEQTWVGLENFRMLFEDPIFYQILRNTLAMSIIKLVFGMFFSILLALMLNEVRNLLFKKFTQTISYLPHFISWVVGANLVMNILSTDGGIINEILLNLHIIDKPIMFMGIPKLFWWVVGASHVWKTVGFGAILYLASMTSISPSLYEAATIDGASRLQRIWYITLPGIKPVIIILFIMNIGQLMNVGFEQIYLLSNGRVIEYSRIFTIFELDYGLKMMRYSFATAVGIFRSVVSLVLVFGANHVAKQMGEERLI</sequence>
<evidence type="ECO:0000256" key="1">
    <source>
        <dbReference type="ARBA" id="ARBA00004651"/>
    </source>
</evidence>
<keyword evidence="6 7" id="KW-0472">Membrane</keyword>
<dbReference type="Pfam" id="PF00528">
    <property type="entry name" value="BPD_transp_1"/>
    <property type="match status" value="1"/>
</dbReference>
<feature type="transmembrane region" description="Helical" evidence="7">
    <location>
        <begin position="146"/>
        <end position="169"/>
    </location>
</feature>